<evidence type="ECO:0000256" key="1">
    <source>
        <dbReference type="SAM" id="MobiDB-lite"/>
    </source>
</evidence>
<proteinExistence type="predicted"/>
<keyword evidence="3" id="KW-1185">Reference proteome</keyword>
<evidence type="ECO:0000313" key="2">
    <source>
        <dbReference type="EMBL" id="CAB3981951.1"/>
    </source>
</evidence>
<organism evidence="2 3">
    <name type="scientific">Paramuricea clavata</name>
    <name type="common">Red gorgonian</name>
    <name type="synonym">Violescent sea-whip</name>
    <dbReference type="NCBI Taxonomy" id="317549"/>
    <lineage>
        <taxon>Eukaryota</taxon>
        <taxon>Metazoa</taxon>
        <taxon>Cnidaria</taxon>
        <taxon>Anthozoa</taxon>
        <taxon>Octocorallia</taxon>
        <taxon>Malacalcyonacea</taxon>
        <taxon>Plexauridae</taxon>
        <taxon>Paramuricea</taxon>
    </lineage>
</organism>
<sequence>MSNNLKRTASPVRGCNNTHKRKAEFSTPPRPPRIALDPIVNNSTPSCSTPANLSDTCTQNNRFTAPFPPSVSDNSNDNLIPTTPVQFVNNSPLREEELLLYSMMTLVFPIYQITGVKYSSHSIRNYFHRVYTNKVKGFGKTKGTSNHLLTPVLQGEQLDETTMNSLLHQLKSHCIQQGTSTPLDNKAECCLDKEYDINYVNQMFEKTIMLELNSKWSKQFNSDKNTIHFYQFGKCLGYAEKEISLTAAGTWSIFLEGKHRSVDLGWTDIPDTGTIDALKGLLKFMESDKFQEEYGELFLIPGKLNQDFVESFFSCQRQMCGGTQNMTAYVYAYNINGCSCFQTAKALGKKQTNVYELEETLSYFEGDCKLPRRRNDNSIFKTVEWYIEI</sequence>
<reference evidence="2" key="1">
    <citation type="submission" date="2020-04" db="EMBL/GenBank/DDBJ databases">
        <authorList>
            <person name="Alioto T."/>
            <person name="Alioto T."/>
            <person name="Gomez Garrido J."/>
        </authorList>
    </citation>
    <scope>NUCLEOTIDE SEQUENCE</scope>
    <source>
        <strain evidence="2">A484AB</strain>
    </source>
</reference>
<dbReference type="EMBL" id="CACRXK020000448">
    <property type="protein sequence ID" value="CAB3981951.1"/>
    <property type="molecule type" value="Genomic_DNA"/>
</dbReference>
<name>A0A6S7G8Y4_PARCT</name>
<gene>
    <name evidence="2" type="ORF">PACLA_8A022364</name>
</gene>
<evidence type="ECO:0000313" key="3">
    <source>
        <dbReference type="Proteomes" id="UP001152795"/>
    </source>
</evidence>
<dbReference type="Proteomes" id="UP001152795">
    <property type="component" value="Unassembled WGS sequence"/>
</dbReference>
<dbReference type="OrthoDB" id="6141491at2759"/>
<protein>
    <submittedName>
        <fullName evidence="2">Uncharacterized protein</fullName>
    </submittedName>
</protein>
<feature type="region of interest" description="Disordered" evidence="1">
    <location>
        <begin position="1"/>
        <end position="33"/>
    </location>
</feature>
<dbReference type="AlphaFoldDB" id="A0A6S7G8Y4"/>
<accession>A0A6S7G8Y4</accession>
<comment type="caution">
    <text evidence="2">The sequence shown here is derived from an EMBL/GenBank/DDBJ whole genome shotgun (WGS) entry which is preliminary data.</text>
</comment>